<dbReference type="AlphaFoldDB" id="A0A2W5N8M6"/>
<protein>
    <recommendedName>
        <fullName evidence="1">Bbp19-like phage domain-containing protein</fullName>
    </recommendedName>
</protein>
<dbReference type="Pfam" id="PF25181">
    <property type="entry name" value="Phage_Bbp19"/>
    <property type="match status" value="1"/>
</dbReference>
<feature type="domain" description="Bbp19-like phage" evidence="1">
    <location>
        <begin position="59"/>
        <end position="115"/>
    </location>
</feature>
<gene>
    <name evidence="2" type="ORF">DI551_00730</name>
</gene>
<dbReference type="EMBL" id="QFQB01000002">
    <property type="protein sequence ID" value="PZQ48888.1"/>
    <property type="molecule type" value="Genomic_DNA"/>
</dbReference>
<evidence type="ECO:0000313" key="2">
    <source>
        <dbReference type="EMBL" id="PZQ48888.1"/>
    </source>
</evidence>
<proteinExistence type="predicted"/>
<evidence type="ECO:0000259" key="1">
    <source>
        <dbReference type="Pfam" id="PF25181"/>
    </source>
</evidence>
<comment type="caution">
    <text evidence="2">The sequence shown here is derived from an EMBL/GenBank/DDBJ whole genome shotgun (WGS) entry which is preliminary data.</text>
</comment>
<sequence length="135" mass="14657">MSDLGISLGDAFLPKVPSADDLLKAIAAGRGGWDGLLPSDEGAQKSELQKQTEDLKRCYVQLFSSPAGKKVLEDLLDRTLRRSCSLANPASIAQEAMHSRYRRGENNNVVYILSMIVAGQNLPDPNSAKGKKSRK</sequence>
<dbReference type="Proteomes" id="UP000249417">
    <property type="component" value="Unassembled WGS sequence"/>
</dbReference>
<name>A0A2W5N8M6_9BACT</name>
<evidence type="ECO:0000313" key="3">
    <source>
        <dbReference type="Proteomes" id="UP000249417"/>
    </source>
</evidence>
<dbReference type="InterPro" id="IPR057447">
    <property type="entry name" value="Bbp19-like_phage"/>
</dbReference>
<organism evidence="2 3">
    <name type="scientific">Micavibrio aeruginosavorus</name>
    <dbReference type="NCBI Taxonomy" id="349221"/>
    <lineage>
        <taxon>Bacteria</taxon>
        <taxon>Pseudomonadati</taxon>
        <taxon>Bdellovibrionota</taxon>
        <taxon>Bdellovibrionia</taxon>
        <taxon>Bdellovibrionales</taxon>
        <taxon>Pseudobdellovibrionaceae</taxon>
        <taxon>Micavibrio</taxon>
    </lineage>
</organism>
<reference evidence="2 3" key="1">
    <citation type="submission" date="2017-08" db="EMBL/GenBank/DDBJ databases">
        <title>Infants hospitalized years apart are colonized by the same room-sourced microbial strains.</title>
        <authorList>
            <person name="Brooks B."/>
            <person name="Olm M.R."/>
            <person name="Firek B.A."/>
            <person name="Baker R."/>
            <person name="Thomas B.C."/>
            <person name="Morowitz M.J."/>
            <person name="Banfield J.F."/>
        </authorList>
    </citation>
    <scope>NUCLEOTIDE SEQUENCE [LARGE SCALE GENOMIC DNA]</scope>
    <source>
        <strain evidence="2">S2_005_002_R2_29</strain>
    </source>
</reference>
<accession>A0A2W5N8M6</accession>